<keyword evidence="3" id="KW-1185">Reference proteome</keyword>
<evidence type="ECO:0000313" key="3">
    <source>
        <dbReference type="Proteomes" id="UP000774000"/>
    </source>
</evidence>
<reference evidence="2" key="1">
    <citation type="submission" date="2021-01" db="EMBL/GenBank/DDBJ databases">
        <title>Genomic Encyclopedia of Type Strains, Phase IV (KMG-IV): sequencing the most valuable type-strain genomes for metagenomic binning, comparative biology and taxonomic classification.</title>
        <authorList>
            <person name="Goeker M."/>
        </authorList>
    </citation>
    <scope>NUCLEOTIDE SEQUENCE</scope>
    <source>
        <strain evidence="2">DSM 23230</strain>
    </source>
</reference>
<sequence>MVLKMLKKAFSGKKTCAEELGEELADLLFNLNSEAKILDAVAKDYGNDFAKNLDLLLACSHLFSYKLVIRINDIRINSKLLEEIYDNFSVLVSEQRLKEHKIDVAKLEEKVENLAFAYQKNFAAKKNVEISKVIELLCAELKEEIDLNLKKDLSNFLLQNITIIQDFLVDKSLYLRAKY</sequence>
<organism evidence="2 3">
    <name type="scientific">Halanaerobacter jeridensis</name>
    <dbReference type="NCBI Taxonomy" id="706427"/>
    <lineage>
        <taxon>Bacteria</taxon>
        <taxon>Bacillati</taxon>
        <taxon>Bacillota</taxon>
        <taxon>Clostridia</taxon>
        <taxon>Halanaerobiales</taxon>
        <taxon>Halobacteroidaceae</taxon>
        <taxon>Halanaerobacter</taxon>
    </lineage>
</organism>
<evidence type="ECO:0000313" key="2">
    <source>
        <dbReference type="EMBL" id="MBM7558041.1"/>
    </source>
</evidence>
<keyword evidence="1" id="KW-0175">Coiled coil</keyword>
<comment type="caution">
    <text evidence="2">The sequence shown here is derived from an EMBL/GenBank/DDBJ whole genome shotgun (WGS) entry which is preliminary data.</text>
</comment>
<dbReference type="AlphaFoldDB" id="A0A938XXF9"/>
<feature type="coiled-coil region" evidence="1">
    <location>
        <begin position="90"/>
        <end position="117"/>
    </location>
</feature>
<protein>
    <submittedName>
        <fullName evidence="2">Proline dehydrogenase</fullName>
    </submittedName>
</protein>
<evidence type="ECO:0000256" key="1">
    <source>
        <dbReference type="SAM" id="Coils"/>
    </source>
</evidence>
<name>A0A938XXF9_9FIRM</name>
<dbReference type="Proteomes" id="UP000774000">
    <property type="component" value="Unassembled WGS sequence"/>
</dbReference>
<dbReference type="RefSeq" id="WP_204703018.1">
    <property type="nucleotide sequence ID" value="NZ_JAFBDQ010000023.1"/>
</dbReference>
<accession>A0A938XXF9</accession>
<gene>
    <name evidence="2" type="ORF">JOC47_002910</name>
</gene>
<dbReference type="EMBL" id="JAFBDQ010000023">
    <property type="protein sequence ID" value="MBM7558041.1"/>
    <property type="molecule type" value="Genomic_DNA"/>
</dbReference>
<proteinExistence type="predicted"/>